<feature type="chain" id="PRO_5041732962" description="Fimbrial subunit protein C-terminal domain-containing protein" evidence="5">
    <location>
        <begin position="19"/>
        <end position="521"/>
    </location>
</feature>
<dbReference type="Gene3D" id="2.60.40.2580">
    <property type="match status" value="1"/>
</dbReference>
<evidence type="ECO:0000256" key="2">
    <source>
        <dbReference type="ARBA" id="ARBA00006011"/>
    </source>
</evidence>
<dbReference type="Gene3D" id="1.10.20.150">
    <property type="match status" value="1"/>
</dbReference>
<evidence type="ECO:0000256" key="1">
    <source>
        <dbReference type="ARBA" id="ARBA00004561"/>
    </source>
</evidence>
<dbReference type="Gene3D" id="2.60.40.3690">
    <property type="match status" value="1"/>
</dbReference>
<dbReference type="AlphaFoldDB" id="A0AA90VK35"/>
<comment type="similarity">
    <text evidence="2">Belongs to the bacteroidetes fimbrillin superfamily. FimA/Mfa1 family.</text>
</comment>
<evidence type="ECO:0000259" key="6">
    <source>
        <dbReference type="Pfam" id="PF06321"/>
    </source>
</evidence>
<dbReference type="NCBIfam" id="NF038041">
    <property type="entry name" value="fim_Mfa1_fam"/>
    <property type="match status" value="1"/>
</dbReference>
<evidence type="ECO:0000256" key="5">
    <source>
        <dbReference type="SAM" id="SignalP"/>
    </source>
</evidence>
<dbReference type="Pfam" id="PF15495">
    <property type="entry name" value="Fimbrillin_C"/>
    <property type="match status" value="1"/>
</dbReference>
<proteinExistence type="inferred from homology"/>
<dbReference type="InterPro" id="IPR047786">
    <property type="entry name" value="Mfa1_fim"/>
</dbReference>
<name>A0AA90VK35_9BACT</name>
<dbReference type="GO" id="GO:0009418">
    <property type="term" value="C:pilus shaft"/>
    <property type="evidence" value="ECO:0007669"/>
    <property type="project" value="InterPro"/>
</dbReference>
<feature type="signal peptide" evidence="5">
    <location>
        <begin position="1"/>
        <end position="18"/>
    </location>
</feature>
<evidence type="ECO:0000259" key="7">
    <source>
        <dbReference type="Pfam" id="PF15495"/>
    </source>
</evidence>
<dbReference type="EMBL" id="VZAP01000028">
    <property type="protein sequence ID" value="MQO91446.1"/>
    <property type="molecule type" value="Genomic_DNA"/>
</dbReference>
<sequence>MKTKQLFFCSLTGLTLLAASCSSNDEALNGGDGTTSEGKTYAQIAISVANSATTRADGDNTGDDVFGTDDEYTVNDLTVVLTDKNDIAMQVITPELKTATNTDDADKQVRVTEPFTCTPGKYKVYVLANYKNSQSSLSPIIKGSTDMKMVFGIGDITKLYTENNFFMTNVSAPEEKDIVEKAIEKEVNDDGTEKTGGKKVNLVTVNVERAVSKVTFGNTADKLSFNIEEGGNIIATAKLEGVSLINLNNKMYLVKHGKLATYKPVADAVDWPYPVDPNYYKTKEDADYATYITDNFTQKEASSFSAPSDAKFYCPENTMSALAQLNGQTTGVVYKVNYKPEGKYYTELAAENGTDSYSQMFENVLALGDDVRNSAITKTIFTEADKTDGTFYSYNGYVFKSMAGARLYKAIATANPGADAAAVNTAFTKGNEDGIQTYTKGDCYYTAWIKHNPGGTTMQQDKYGVVRNFWYELTVNSIKKLGYSKPTFKDPKDPDDKAEASIQVQVNIKKWRWVKQNVDLE</sequence>
<dbReference type="PROSITE" id="PS51257">
    <property type="entry name" value="PROKAR_LIPOPROTEIN"/>
    <property type="match status" value="1"/>
</dbReference>
<dbReference type="RefSeq" id="WP_153137188.1">
    <property type="nucleotide sequence ID" value="NZ_VZAP01000028.1"/>
</dbReference>
<evidence type="ECO:0000313" key="8">
    <source>
        <dbReference type="EMBL" id="MQO91446.1"/>
    </source>
</evidence>
<dbReference type="InterPro" id="IPR029141">
    <property type="entry name" value="FimA_N"/>
</dbReference>
<gene>
    <name evidence="8" type="ORF">F7D31_01930</name>
</gene>
<dbReference type="Pfam" id="PF06321">
    <property type="entry name" value="P_gingi_FimA"/>
    <property type="match status" value="1"/>
</dbReference>
<comment type="caution">
    <text evidence="8">The sequence shown here is derived from an EMBL/GenBank/DDBJ whole genome shotgun (WGS) entry which is preliminary data.</text>
</comment>
<feature type="domain" description="Minor fimbrium subunit Mfa1 C-terminal" evidence="7">
    <location>
        <begin position="436"/>
        <end position="517"/>
    </location>
</feature>
<keyword evidence="4" id="KW-0281">Fimbrium</keyword>
<dbReference type="Proteomes" id="UP000421283">
    <property type="component" value="Unassembled WGS sequence"/>
</dbReference>
<organism evidence="8 9">
    <name type="scientific">Segatella copri</name>
    <dbReference type="NCBI Taxonomy" id="165179"/>
    <lineage>
        <taxon>Bacteria</taxon>
        <taxon>Pseudomonadati</taxon>
        <taxon>Bacteroidota</taxon>
        <taxon>Bacteroidia</taxon>
        <taxon>Bacteroidales</taxon>
        <taxon>Prevotellaceae</taxon>
        <taxon>Segatella</taxon>
    </lineage>
</organism>
<keyword evidence="3 5" id="KW-0732">Signal</keyword>
<accession>A0AA90VK35</accession>
<evidence type="ECO:0000256" key="4">
    <source>
        <dbReference type="ARBA" id="ARBA00023263"/>
    </source>
</evidence>
<protein>
    <recommendedName>
        <fullName evidence="10">Fimbrial subunit protein C-terminal domain-containing protein</fullName>
    </recommendedName>
</protein>
<evidence type="ECO:0000313" key="9">
    <source>
        <dbReference type="Proteomes" id="UP000421283"/>
    </source>
</evidence>
<comment type="subcellular location">
    <subcellularLocation>
        <location evidence="1">Fimbrium</location>
    </subcellularLocation>
</comment>
<feature type="domain" description="Major fimbrial subunit protein N-terminal" evidence="6">
    <location>
        <begin position="42"/>
        <end position="174"/>
    </location>
</feature>
<reference evidence="9" key="1">
    <citation type="submission" date="2019-09" db="EMBL/GenBank/DDBJ databases">
        <title>Distinct polysaccharide growth profiles of human intestinal Prevotella copri isolates.</title>
        <authorList>
            <person name="Fehlner-Peach H."/>
            <person name="Magnabosco C."/>
            <person name="Raghavan V."/>
            <person name="Scher J.U."/>
            <person name="Tett A."/>
            <person name="Cox L.M."/>
            <person name="Gottsegen C."/>
            <person name="Watters A."/>
            <person name="Wiltshire- Gordon J.D."/>
            <person name="Segata N."/>
            <person name="Bonneau R."/>
            <person name="Littman D.R."/>
        </authorList>
    </citation>
    <scope>NUCLEOTIDE SEQUENCE [LARGE SCALE GENOMIC DNA]</scope>
    <source>
        <strain evidence="9">iAU3127</strain>
    </source>
</reference>
<dbReference type="InterPro" id="IPR029140">
    <property type="entry name" value="Mfa1_C"/>
</dbReference>
<evidence type="ECO:0000256" key="3">
    <source>
        <dbReference type="ARBA" id="ARBA00022729"/>
    </source>
</evidence>
<evidence type="ECO:0008006" key="10">
    <source>
        <dbReference type="Google" id="ProtNLM"/>
    </source>
</evidence>